<gene>
    <name evidence="1" type="ORF">N8I74_02350</name>
</gene>
<name>A0ABY6DQ93_9NEIS</name>
<dbReference type="EMBL" id="CP106753">
    <property type="protein sequence ID" value="UXY15878.1"/>
    <property type="molecule type" value="Genomic_DNA"/>
</dbReference>
<dbReference type="InterPro" id="IPR029063">
    <property type="entry name" value="SAM-dependent_MTases_sf"/>
</dbReference>
<dbReference type="Proteomes" id="UP001061302">
    <property type="component" value="Chromosome"/>
</dbReference>
<dbReference type="Gene3D" id="3.40.50.150">
    <property type="entry name" value="Vaccinia Virus protein VP39"/>
    <property type="match status" value="1"/>
</dbReference>
<proteinExistence type="predicted"/>
<sequence length="357" mass="38549">MNSPEPHSAARLSAWEHELASLASGLRTRLETTSQRADQRVLWLGGGYSALLAQNTAALAGADVMLADVETRQLRRARSLVGERAQTIRLLDLGNLRRDVRGIESAMSATAIRDIESYLVLEEKLRNLFAGTPAVADGWAHSVVLDFAVNRIEPGMVPQLLAEAFRVQAREGVVYCAALVADEPIASAYAVRGAPPGPSLHVPTEGALLRSFEEAGFHGITVHWSTAVDPLAVDRIGDVDVRMCIIEAYRGKQGPCFELGQAVMYRGPWREVEDDDGHVYRRGQRVAVCAKTFDLMMRAPYQGQFVGLRSVNEPPLAQAELFDCNTPALRDPKVTKGLAPFAGATAASACDPAGGCC</sequence>
<accession>A0ABY6DQ93</accession>
<evidence type="ECO:0000313" key="2">
    <source>
        <dbReference type="Proteomes" id="UP001061302"/>
    </source>
</evidence>
<reference evidence="1" key="1">
    <citation type="submission" date="2022-10" db="EMBL/GenBank/DDBJ databases">
        <title>Chitiniphilus purpureus sp. nov., a novel chitin-degrading bacterium isolated from crawfish pond sediment.</title>
        <authorList>
            <person name="Li K."/>
        </authorList>
    </citation>
    <scope>NUCLEOTIDE SEQUENCE</scope>
    <source>
        <strain evidence="1">CD1</strain>
    </source>
</reference>
<dbReference type="RefSeq" id="WP_263125313.1">
    <property type="nucleotide sequence ID" value="NZ_CP106753.1"/>
</dbReference>
<evidence type="ECO:0008006" key="3">
    <source>
        <dbReference type="Google" id="ProtNLM"/>
    </source>
</evidence>
<evidence type="ECO:0000313" key="1">
    <source>
        <dbReference type="EMBL" id="UXY15878.1"/>
    </source>
</evidence>
<organism evidence="1 2">
    <name type="scientific">Chitiniphilus purpureus</name>
    <dbReference type="NCBI Taxonomy" id="2981137"/>
    <lineage>
        <taxon>Bacteria</taxon>
        <taxon>Pseudomonadati</taxon>
        <taxon>Pseudomonadota</taxon>
        <taxon>Betaproteobacteria</taxon>
        <taxon>Neisseriales</taxon>
        <taxon>Chitinibacteraceae</taxon>
        <taxon>Chitiniphilus</taxon>
    </lineage>
</organism>
<protein>
    <recommendedName>
        <fullName evidence="3">Class I SAM-dependent methyltransferase</fullName>
    </recommendedName>
</protein>
<dbReference type="SUPFAM" id="SSF53335">
    <property type="entry name" value="S-adenosyl-L-methionine-dependent methyltransferases"/>
    <property type="match status" value="1"/>
</dbReference>
<keyword evidence="2" id="KW-1185">Reference proteome</keyword>